<comment type="caution">
    <text evidence="6">The sequence shown here is derived from an EMBL/GenBank/DDBJ whole genome shotgun (WGS) entry which is preliminary data.</text>
</comment>
<evidence type="ECO:0000313" key="7">
    <source>
        <dbReference type="Proteomes" id="UP000494216"/>
    </source>
</evidence>
<name>A0A8S0Y5V6_9GAMM</name>
<dbReference type="SMART" id="SM00507">
    <property type="entry name" value="HNHc"/>
    <property type="match status" value="1"/>
</dbReference>
<keyword evidence="7" id="KW-1185">Reference proteome</keyword>
<dbReference type="Gene3D" id="1.10.30.50">
    <property type="match status" value="1"/>
</dbReference>
<dbReference type="Pfam" id="PF01844">
    <property type="entry name" value="HNH"/>
    <property type="match status" value="1"/>
</dbReference>
<keyword evidence="1" id="KW-0540">Nuclease</keyword>
<dbReference type="PANTHER" id="PTHR41286:SF1">
    <property type="entry name" value="HNH NUCLEASE YAJD-RELATED"/>
    <property type="match status" value="1"/>
</dbReference>
<dbReference type="PANTHER" id="PTHR41286">
    <property type="entry name" value="HNH NUCLEASE YAJD-RELATED"/>
    <property type="match status" value="1"/>
</dbReference>
<evidence type="ECO:0000259" key="5">
    <source>
        <dbReference type="SMART" id="SM00507"/>
    </source>
</evidence>
<feature type="domain" description="HNH nuclease" evidence="5">
    <location>
        <begin position="31"/>
        <end position="86"/>
    </location>
</feature>
<accession>A0A8S0Y5V6</accession>
<evidence type="ECO:0000256" key="4">
    <source>
        <dbReference type="ARBA" id="ARBA00040194"/>
    </source>
</evidence>
<reference evidence="6 7" key="1">
    <citation type="submission" date="2020-02" db="EMBL/GenBank/DDBJ databases">
        <authorList>
            <person name="Hogendoorn C."/>
        </authorList>
    </citation>
    <scope>NUCLEOTIDE SEQUENCE [LARGE SCALE GENOMIC DNA]</scope>
    <source>
        <strain evidence="6">METHB21</strain>
    </source>
</reference>
<evidence type="ECO:0000256" key="2">
    <source>
        <dbReference type="ARBA" id="ARBA00022801"/>
    </source>
</evidence>
<keyword evidence="2" id="KW-0378">Hydrolase</keyword>
<evidence type="ECO:0000313" key="6">
    <source>
        <dbReference type="EMBL" id="CAA9889889.1"/>
    </source>
</evidence>
<dbReference type="Proteomes" id="UP000494216">
    <property type="component" value="Unassembled WGS sequence"/>
</dbReference>
<dbReference type="EMBL" id="CADCXN010000042">
    <property type="protein sequence ID" value="CAA9889889.1"/>
    <property type="molecule type" value="Genomic_DNA"/>
</dbReference>
<proteinExistence type="inferred from homology"/>
<dbReference type="CDD" id="cd00085">
    <property type="entry name" value="HNHc"/>
    <property type="match status" value="1"/>
</dbReference>
<dbReference type="GO" id="GO:0003676">
    <property type="term" value="F:nucleic acid binding"/>
    <property type="evidence" value="ECO:0007669"/>
    <property type="project" value="InterPro"/>
</dbReference>
<dbReference type="InterPro" id="IPR003615">
    <property type="entry name" value="HNH_nuc"/>
</dbReference>
<dbReference type="NCBIfam" id="NF008448">
    <property type="entry name" value="PRK11295.1"/>
    <property type="match status" value="1"/>
</dbReference>
<organism evidence="6 7">
    <name type="scientific">Candidatus Methylobacter favarea</name>
    <dbReference type="NCBI Taxonomy" id="2707345"/>
    <lineage>
        <taxon>Bacteria</taxon>
        <taxon>Pseudomonadati</taxon>
        <taxon>Pseudomonadota</taxon>
        <taxon>Gammaproteobacteria</taxon>
        <taxon>Methylococcales</taxon>
        <taxon>Methylococcaceae</taxon>
        <taxon>Methylobacter</taxon>
    </lineage>
</organism>
<dbReference type="GO" id="GO:0008270">
    <property type="term" value="F:zinc ion binding"/>
    <property type="evidence" value="ECO:0007669"/>
    <property type="project" value="InterPro"/>
</dbReference>
<protein>
    <recommendedName>
        <fullName evidence="4">Putative HNH nuclease YajD</fullName>
    </recommendedName>
</protein>
<dbReference type="RefSeq" id="WP_174624863.1">
    <property type="nucleotide sequence ID" value="NZ_CADCXN010000042.1"/>
</dbReference>
<gene>
    <name evidence="6" type="primary">yajD</name>
    <name evidence="6" type="ORF">METHB2_150013</name>
</gene>
<evidence type="ECO:0000256" key="3">
    <source>
        <dbReference type="ARBA" id="ARBA00038412"/>
    </source>
</evidence>
<dbReference type="GO" id="GO:0016787">
    <property type="term" value="F:hydrolase activity"/>
    <property type="evidence" value="ECO:0007669"/>
    <property type="project" value="UniProtKB-KW"/>
</dbReference>
<comment type="similarity">
    <text evidence="3">Belongs to the HNH nuclease family.</text>
</comment>
<dbReference type="GO" id="GO:0004519">
    <property type="term" value="F:endonuclease activity"/>
    <property type="evidence" value="ECO:0007669"/>
    <property type="project" value="InterPro"/>
</dbReference>
<dbReference type="InterPro" id="IPR002711">
    <property type="entry name" value="HNH"/>
</dbReference>
<sequence>MGQKKSNADQKKLDRIVTEARRNQELREQSYRGQALKLYPWICGRCAREFTHKNLNELTVHHKDHNHDNNPTDGSNWELLCLYCHDNEHSKYEQTRFDSNLQAGKRANPVATHNPFADLRTLLGNKK</sequence>
<dbReference type="AlphaFoldDB" id="A0A8S0Y5V6"/>
<dbReference type="GO" id="GO:0005829">
    <property type="term" value="C:cytosol"/>
    <property type="evidence" value="ECO:0007669"/>
    <property type="project" value="TreeGrafter"/>
</dbReference>
<evidence type="ECO:0000256" key="1">
    <source>
        <dbReference type="ARBA" id="ARBA00022722"/>
    </source>
</evidence>